<evidence type="ECO:0000313" key="2">
    <source>
        <dbReference type="Proteomes" id="UP000790709"/>
    </source>
</evidence>
<organism evidence="1 2">
    <name type="scientific">Leucogyrophana mollusca</name>
    <dbReference type="NCBI Taxonomy" id="85980"/>
    <lineage>
        <taxon>Eukaryota</taxon>
        <taxon>Fungi</taxon>
        <taxon>Dikarya</taxon>
        <taxon>Basidiomycota</taxon>
        <taxon>Agaricomycotina</taxon>
        <taxon>Agaricomycetes</taxon>
        <taxon>Agaricomycetidae</taxon>
        <taxon>Boletales</taxon>
        <taxon>Boletales incertae sedis</taxon>
        <taxon>Leucogyrophana</taxon>
    </lineage>
</organism>
<keyword evidence="2" id="KW-1185">Reference proteome</keyword>
<name>A0ACB8B791_9AGAM</name>
<accession>A0ACB8B791</accession>
<evidence type="ECO:0000313" key="1">
    <source>
        <dbReference type="EMBL" id="KAH7920743.1"/>
    </source>
</evidence>
<dbReference type="Proteomes" id="UP000790709">
    <property type="component" value="Unassembled WGS sequence"/>
</dbReference>
<gene>
    <name evidence="1" type="ORF">BV22DRAFT_1020666</name>
</gene>
<sequence length="1070" mass="122797">MRTAINSFGLLREYPHRPSFEPDLSVPTKDLSVSSRLPAKDQEDLSPEDPSPGSPHPFPNMTIYRLIQWMNSGSKQKSEGEITRLVKDVLLAEDFNVADLKGFSSKKYLKLLDSHKRDTSHPNATSFPDDWKEETVTIQIPTRDKDPSGMGKTYSVPGFHFRPLVGVIRAAFAEAQAKAFHLSPFKRFWTSSVDGTEQRVYDELYTSDAWLEAHNELQKQPFQPGCKLERVIAGLMLFSDATHLADFGTAKAWPLYLYFGNLSKYVRASPTSGACHLVGFLPLLPDSVQEVISTLNKMSRKAISALNAHCRRELFHACWNTLMDDEFLEAYRHGIVVRCADGILRRIFPRLFTYSADYPEKILLATVKDLGRCPCPRCYTLKSLADNVGLLRDMRSRLTQCRQYSLEKIRRARDFIYKSGFALDGPAIDRVLKPESWVPTINAFAQKLGPLGLDPFRMLVVDFMHECELGTWKALFTHLIRLLYALPQGEQHVAELNRRFRLIPTYGRGVIRRFSNNTSQMKRLAARDFEDILQCAMPTFEGLFPRTHNEIILTLLYRFAEWHAYAKLRLHTDSTLDLMSDTFTALTKQLRLFRKKTCGDFHTVELPKEKDARARRKKGKKASTGESAPRLKQFNLRTYKFHALGDYVRTIRLFGTTDSYTTQIGELAHRAIKAFYSLTNKNNTNKDLAKHEHRRRRLRRMRESSALDNRPSPENDLPPPDPCLHHQISKTRNDPKDIFKMLQLHKEDPAGERFIPKLKDHILYRLQGLDFNGDEYDFTDAQRNSIVIPNNILFESKTLRVNYTTYDLRREEDSINSRNHNGVMVLSREADVPYWYAKILNVFHVDVLHIDPESGEPSRHYLDILWVRWFGEMPGYRSGTKAARLPKIGFVPAEDSLAFGFLDPALVIRGCHLIPCFADGRTAELLRYGTSAGRMADEVDDWVAYYVNIFVDRDMFMRYVHGGGVGHRHQSPENTDDAADITQDDHDSDEEKMEHDDEDIDVVGGLGDGDRDDASNRSDDESDDGEDGSEDDEDDDDDEDEDEDEDEDDEDEDDEDEDEDDEDENNEFSF</sequence>
<protein>
    <submittedName>
        <fullName evidence="1">Uncharacterized protein</fullName>
    </submittedName>
</protein>
<reference evidence="1" key="1">
    <citation type="journal article" date="2021" name="New Phytol.">
        <title>Evolutionary innovations through gain and loss of genes in the ectomycorrhizal Boletales.</title>
        <authorList>
            <person name="Wu G."/>
            <person name="Miyauchi S."/>
            <person name="Morin E."/>
            <person name="Kuo A."/>
            <person name="Drula E."/>
            <person name="Varga T."/>
            <person name="Kohler A."/>
            <person name="Feng B."/>
            <person name="Cao Y."/>
            <person name="Lipzen A."/>
            <person name="Daum C."/>
            <person name="Hundley H."/>
            <person name="Pangilinan J."/>
            <person name="Johnson J."/>
            <person name="Barry K."/>
            <person name="LaButti K."/>
            <person name="Ng V."/>
            <person name="Ahrendt S."/>
            <person name="Min B."/>
            <person name="Choi I.G."/>
            <person name="Park H."/>
            <person name="Plett J.M."/>
            <person name="Magnuson J."/>
            <person name="Spatafora J.W."/>
            <person name="Nagy L.G."/>
            <person name="Henrissat B."/>
            <person name="Grigoriev I.V."/>
            <person name="Yang Z.L."/>
            <person name="Xu J."/>
            <person name="Martin F.M."/>
        </authorList>
    </citation>
    <scope>NUCLEOTIDE SEQUENCE</scope>
    <source>
        <strain evidence="1">KUC20120723A-06</strain>
    </source>
</reference>
<dbReference type="EMBL" id="MU266561">
    <property type="protein sequence ID" value="KAH7920743.1"/>
    <property type="molecule type" value="Genomic_DNA"/>
</dbReference>
<proteinExistence type="predicted"/>
<comment type="caution">
    <text evidence="1">The sequence shown here is derived from an EMBL/GenBank/DDBJ whole genome shotgun (WGS) entry which is preliminary data.</text>
</comment>